<dbReference type="PROSITE" id="PS51273">
    <property type="entry name" value="GATASE_TYPE_1"/>
    <property type="match status" value="1"/>
</dbReference>
<dbReference type="AlphaFoldDB" id="A0A328VIP3"/>
<reference evidence="1 2" key="1">
    <citation type="submission" date="2016-08" db="EMBL/GenBank/DDBJ databases">
        <title>Analysis of Carbohydrate Active Enzymes in Thermogemmatispora T81 Reveals Carbohydrate Degradation Ability.</title>
        <authorList>
            <person name="Tomazini A."/>
            <person name="Lal S."/>
            <person name="Stott M."/>
            <person name="Henrissat B."/>
            <person name="Polikarpov I."/>
            <person name="Sparling R."/>
            <person name="Levin D.B."/>
        </authorList>
    </citation>
    <scope>NUCLEOTIDE SEQUENCE [LARGE SCALE GENOMIC DNA]</scope>
    <source>
        <strain evidence="1 2">T81</strain>
    </source>
</reference>
<dbReference type="SUPFAM" id="SSF52317">
    <property type="entry name" value="Class I glutamine amidotransferase-like"/>
    <property type="match status" value="1"/>
</dbReference>
<dbReference type="InterPro" id="IPR044668">
    <property type="entry name" value="PuuD-like"/>
</dbReference>
<dbReference type="InterPro" id="IPR029062">
    <property type="entry name" value="Class_I_gatase-like"/>
</dbReference>
<dbReference type="PANTHER" id="PTHR43235">
    <property type="entry name" value="GLUTAMINE AMIDOTRANSFERASE PB2B2.05-RELATED"/>
    <property type="match status" value="1"/>
</dbReference>
<organism evidence="1 2">
    <name type="scientific">Thermogemmatispora tikiterensis</name>
    <dbReference type="NCBI Taxonomy" id="1825093"/>
    <lineage>
        <taxon>Bacteria</taxon>
        <taxon>Bacillati</taxon>
        <taxon>Chloroflexota</taxon>
        <taxon>Ktedonobacteria</taxon>
        <taxon>Thermogemmatisporales</taxon>
        <taxon>Thermogemmatisporaceae</taxon>
        <taxon>Thermogemmatispora</taxon>
    </lineage>
</organism>
<dbReference type="GO" id="GO:0006598">
    <property type="term" value="P:polyamine catabolic process"/>
    <property type="evidence" value="ECO:0007669"/>
    <property type="project" value="TreeGrafter"/>
</dbReference>
<comment type="caution">
    <text evidence="1">The sequence shown here is derived from an EMBL/GenBank/DDBJ whole genome shotgun (WGS) entry which is preliminary data.</text>
</comment>
<sequence>MRPLIGIPCHPAYRHGSQRPIYGNNRAYVHAIEDAGGVPVLIPLVHDLSTLEALLAHLDGLLLPGGQDIQPRRYGEEPHPRLGDTDPSLDEFELTLAHWALQEEKPILGICRGMQLLNVALGGTLYQDLESQYAGSLRHMNQDRPRSQVVHRVLIEPGTCLAAITGEREFWANSIHHQAVKEPGKGVQVAARAEDGVVEAIEVPTRRFVVALQCHPEEIYRQVPACARVFSAFIQACGLREAVPQPQRALSLPVGAA</sequence>
<dbReference type="InterPro" id="IPR011697">
    <property type="entry name" value="Peptidase_C26"/>
</dbReference>
<dbReference type="OrthoDB" id="9813383at2"/>
<dbReference type="RefSeq" id="WP_112430869.1">
    <property type="nucleotide sequence ID" value="NZ_MCIF01000002.1"/>
</dbReference>
<dbReference type="GO" id="GO:0033969">
    <property type="term" value="F:gamma-glutamyl-gamma-aminobutyrate hydrolase activity"/>
    <property type="evidence" value="ECO:0007669"/>
    <property type="project" value="TreeGrafter"/>
</dbReference>
<keyword evidence="2" id="KW-1185">Reference proteome</keyword>
<evidence type="ECO:0000313" key="2">
    <source>
        <dbReference type="Proteomes" id="UP000248706"/>
    </source>
</evidence>
<dbReference type="Gene3D" id="3.40.50.880">
    <property type="match status" value="1"/>
</dbReference>
<gene>
    <name evidence="1" type="ORF">A4R35_15330</name>
</gene>
<proteinExistence type="predicted"/>
<dbReference type="PANTHER" id="PTHR43235:SF1">
    <property type="entry name" value="GLUTAMINE AMIDOTRANSFERASE PB2B2.05-RELATED"/>
    <property type="match status" value="1"/>
</dbReference>
<dbReference type="CDD" id="cd01745">
    <property type="entry name" value="GATase1_2"/>
    <property type="match status" value="1"/>
</dbReference>
<protein>
    <submittedName>
        <fullName evidence="1">Uncharacterized protein</fullName>
    </submittedName>
</protein>
<accession>A0A328VIP3</accession>
<evidence type="ECO:0000313" key="1">
    <source>
        <dbReference type="EMBL" id="RAQ96909.1"/>
    </source>
</evidence>
<name>A0A328VIP3_9CHLR</name>
<dbReference type="Pfam" id="PF07722">
    <property type="entry name" value="Peptidase_C26"/>
    <property type="match status" value="1"/>
</dbReference>
<dbReference type="GO" id="GO:0005829">
    <property type="term" value="C:cytosol"/>
    <property type="evidence" value="ECO:0007669"/>
    <property type="project" value="TreeGrafter"/>
</dbReference>
<dbReference type="Proteomes" id="UP000248706">
    <property type="component" value="Unassembled WGS sequence"/>
</dbReference>
<dbReference type="EMBL" id="MCIF01000002">
    <property type="protein sequence ID" value="RAQ96909.1"/>
    <property type="molecule type" value="Genomic_DNA"/>
</dbReference>
<dbReference type="FunFam" id="3.40.50.880:FF:000030">
    <property type="entry name" value="Gamma-glutamyl-gamma-aminobutyrate hydrolase PuuD"/>
    <property type="match status" value="1"/>
</dbReference>